<dbReference type="InterPro" id="IPR035901">
    <property type="entry name" value="GIY-YIG_endonuc_sf"/>
</dbReference>
<evidence type="ECO:0000313" key="4">
    <source>
        <dbReference type="Proteomes" id="UP000178448"/>
    </source>
</evidence>
<dbReference type="InterPro" id="IPR000305">
    <property type="entry name" value="GIY-YIG_endonuc"/>
</dbReference>
<dbReference type="PROSITE" id="PS50164">
    <property type="entry name" value="GIY_YIG"/>
    <property type="match status" value="1"/>
</dbReference>
<gene>
    <name evidence="3" type="ORF">A2Z33_03285</name>
</gene>
<dbReference type="CDD" id="cd10456">
    <property type="entry name" value="GIY-YIG_UPF0213"/>
    <property type="match status" value="1"/>
</dbReference>
<dbReference type="SUPFAM" id="SSF82771">
    <property type="entry name" value="GIY-YIG endonuclease"/>
    <property type="match status" value="1"/>
</dbReference>
<evidence type="ECO:0000259" key="2">
    <source>
        <dbReference type="PROSITE" id="PS50164"/>
    </source>
</evidence>
<evidence type="ECO:0000313" key="3">
    <source>
        <dbReference type="EMBL" id="OGG04156.1"/>
    </source>
</evidence>
<dbReference type="AlphaFoldDB" id="A0A1F5YVL1"/>
<dbReference type="InterPro" id="IPR050190">
    <property type="entry name" value="UPF0213_domain"/>
</dbReference>
<proteinExistence type="inferred from homology"/>
<accession>A0A1F5YVL1</accession>
<dbReference type="PANTHER" id="PTHR34477">
    <property type="entry name" value="UPF0213 PROTEIN YHBQ"/>
    <property type="match status" value="1"/>
</dbReference>
<dbReference type="EMBL" id="MFJD01000004">
    <property type="protein sequence ID" value="OGG04156.1"/>
    <property type="molecule type" value="Genomic_DNA"/>
</dbReference>
<protein>
    <recommendedName>
        <fullName evidence="2">GIY-YIG domain-containing protein</fullName>
    </recommendedName>
</protein>
<reference evidence="3 4" key="1">
    <citation type="journal article" date="2016" name="Nat. Commun.">
        <title>Thousands of microbial genomes shed light on interconnected biogeochemical processes in an aquifer system.</title>
        <authorList>
            <person name="Anantharaman K."/>
            <person name="Brown C.T."/>
            <person name="Hug L.A."/>
            <person name="Sharon I."/>
            <person name="Castelle C.J."/>
            <person name="Probst A.J."/>
            <person name="Thomas B.C."/>
            <person name="Singh A."/>
            <person name="Wilkins M.J."/>
            <person name="Karaoz U."/>
            <person name="Brodie E.L."/>
            <person name="Williams K.H."/>
            <person name="Hubbard S.S."/>
            <person name="Banfield J.F."/>
        </authorList>
    </citation>
    <scope>NUCLEOTIDE SEQUENCE [LARGE SCALE GENOMIC DNA]</scope>
</reference>
<evidence type="ECO:0000256" key="1">
    <source>
        <dbReference type="ARBA" id="ARBA00007435"/>
    </source>
</evidence>
<dbReference type="Pfam" id="PF01541">
    <property type="entry name" value="GIY-YIG"/>
    <property type="match status" value="1"/>
</dbReference>
<sequence length="81" mass="9544">MWYVYILLCSGNSLYTGIAKDPQKRFQSHVRGTGGKYTRLRKPLRIIYIQPQPDHSAALRREAEIKSWTRDRKILRLNLSI</sequence>
<organism evidence="3 4">
    <name type="scientific">Candidatus Gottesmanbacteria bacterium RBG_16_52_11</name>
    <dbReference type="NCBI Taxonomy" id="1798374"/>
    <lineage>
        <taxon>Bacteria</taxon>
        <taxon>Candidatus Gottesmaniibacteriota</taxon>
    </lineage>
</organism>
<dbReference type="STRING" id="1798374.A2Z33_03285"/>
<comment type="caution">
    <text evidence="3">The sequence shown here is derived from an EMBL/GenBank/DDBJ whole genome shotgun (WGS) entry which is preliminary data.</text>
</comment>
<comment type="similarity">
    <text evidence="1">Belongs to the UPF0213 family.</text>
</comment>
<feature type="domain" description="GIY-YIG" evidence="2">
    <location>
        <begin position="1"/>
        <end position="75"/>
    </location>
</feature>
<dbReference type="Proteomes" id="UP000178448">
    <property type="component" value="Unassembled WGS sequence"/>
</dbReference>
<name>A0A1F5YVL1_9BACT</name>
<dbReference type="PANTHER" id="PTHR34477:SF1">
    <property type="entry name" value="UPF0213 PROTEIN YHBQ"/>
    <property type="match status" value="1"/>
</dbReference>
<dbReference type="Gene3D" id="3.40.1440.10">
    <property type="entry name" value="GIY-YIG endonuclease"/>
    <property type="match status" value="1"/>
</dbReference>